<dbReference type="EMBL" id="BMAT01005333">
    <property type="protein sequence ID" value="GFR91247.1"/>
    <property type="molecule type" value="Genomic_DNA"/>
</dbReference>
<sequence length="95" mass="10352">MKVTDNLQSELKDGMLELASGKSVPVMMNCVALSDPEKTNSFRLPTLKGEINGRQVDVMRVNGCLGVVARRQLVDAGQLTCEMSLAENRQRCVVG</sequence>
<evidence type="ECO:0000313" key="1">
    <source>
        <dbReference type="EMBL" id="GFR91247.1"/>
    </source>
</evidence>
<gene>
    <name evidence="1" type="ORF">ElyMa_002587900</name>
</gene>
<proteinExistence type="predicted"/>
<dbReference type="AlphaFoldDB" id="A0AAV4H0L6"/>
<comment type="caution">
    <text evidence="1">The sequence shown here is derived from an EMBL/GenBank/DDBJ whole genome shotgun (WGS) entry which is preliminary data.</text>
</comment>
<organism evidence="1 2">
    <name type="scientific">Elysia marginata</name>
    <dbReference type="NCBI Taxonomy" id="1093978"/>
    <lineage>
        <taxon>Eukaryota</taxon>
        <taxon>Metazoa</taxon>
        <taxon>Spiralia</taxon>
        <taxon>Lophotrochozoa</taxon>
        <taxon>Mollusca</taxon>
        <taxon>Gastropoda</taxon>
        <taxon>Heterobranchia</taxon>
        <taxon>Euthyneura</taxon>
        <taxon>Panpulmonata</taxon>
        <taxon>Sacoglossa</taxon>
        <taxon>Placobranchoidea</taxon>
        <taxon>Plakobranchidae</taxon>
        <taxon>Elysia</taxon>
    </lineage>
</organism>
<accession>A0AAV4H0L6</accession>
<reference evidence="1 2" key="1">
    <citation type="journal article" date="2021" name="Elife">
        <title>Chloroplast acquisition without the gene transfer in kleptoplastic sea slugs, Plakobranchus ocellatus.</title>
        <authorList>
            <person name="Maeda T."/>
            <person name="Takahashi S."/>
            <person name="Yoshida T."/>
            <person name="Shimamura S."/>
            <person name="Takaki Y."/>
            <person name="Nagai Y."/>
            <person name="Toyoda A."/>
            <person name="Suzuki Y."/>
            <person name="Arimoto A."/>
            <person name="Ishii H."/>
            <person name="Satoh N."/>
            <person name="Nishiyama T."/>
            <person name="Hasebe M."/>
            <person name="Maruyama T."/>
            <person name="Minagawa J."/>
            <person name="Obokata J."/>
            <person name="Shigenobu S."/>
        </authorList>
    </citation>
    <scope>NUCLEOTIDE SEQUENCE [LARGE SCALE GENOMIC DNA]</scope>
</reference>
<dbReference type="Proteomes" id="UP000762676">
    <property type="component" value="Unassembled WGS sequence"/>
</dbReference>
<protein>
    <submittedName>
        <fullName evidence="1">Uncharacterized protein</fullName>
    </submittedName>
</protein>
<name>A0AAV4H0L6_9GAST</name>
<evidence type="ECO:0000313" key="2">
    <source>
        <dbReference type="Proteomes" id="UP000762676"/>
    </source>
</evidence>
<keyword evidence="2" id="KW-1185">Reference proteome</keyword>